<accession>A0A4Y3ULM6</accession>
<dbReference type="Proteomes" id="UP000319804">
    <property type="component" value="Unassembled WGS sequence"/>
</dbReference>
<proteinExistence type="predicted"/>
<evidence type="ECO:0000313" key="1">
    <source>
        <dbReference type="EMBL" id="TQN00438.1"/>
    </source>
</evidence>
<comment type="caution">
    <text evidence="1">The sequence shown here is derived from an EMBL/GenBank/DDBJ whole genome shotgun (WGS) entry which is preliminary data.</text>
</comment>
<evidence type="ECO:0008006" key="3">
    <source>
        <dbReference type="Google" id="ProtNLM"/>
    </source>
</evidence>
<protein>
    <recommendedName>
        <fullName evidence="3">Tail tube protein</fullName>
    </recommendedName>
</protein>
<gene>
    <name evidence="1" type="ORF">FHX68_0532</name>
</gene>
<reference evidence="1 2" key="1">
    <citation type="submission" date="2019-06" db="EMBL/GenBank/DDBJ databases">
        <title>Sequencing the genomes of 1000 actinobacteria strains.</title>
        <authorList>
            <person name="Klenk H.-P."/>
        </authorList>
    </citation>
    <scope>NUCLEOTIDE SEQUENCE [LARGE SCALE GENOMIC DNA]</scope>
    <source>
        <strain evidence="1 2">DSM 20427</strain>
    </source>
</reference>
<organism evidence="1 2">
    <name type="scientific">Microbacterium lacticum</name>
    <dbReference type="NCBI Taxonomy" id="33885"/>
    <lineage>
        <taxon>Bacteria</taxon>
        <taxon>Bacillati</taxon>
        <taxon>Actinomycetota</taxon>
        <taxon>Actinomycetes</taxon>
        <taxon>Micrococcales</taxon>
        <taxon>Microbacteriaceae</taxon>
        <taxon>Microbacterium</taxon>
    </lineage>
</organism>
<sequence>MADAPNVATYNKSGVIKIGADNFTKGVSSFALVPTTQTEQRVDIGGGVQSLVGDTTWMVQITFDQDWASVGSLSRKSIEWAGETKIIEFTPQTGAEVITVEVVFQPSQIGGASKQVNTATLNLGVNGQPDFSAGA</sequence>
<dbReference type="OrthoDB" id="5069167at2"/>
<dbReference type="AlphaFoldDB" id="A0A4Y3ULM6"/>
<dbReference type="RefSeq" id="WP_141379656.1">
    <property type="nucleotide sequence ID" value="NZ_BJNA01000008.1"/>
</dbReference>
<name>A0A4Y3ULM6_9MICO</name>
<dbReference type="EMBL" id="VFPS01000001">
    <property type="protein sequence ID" value="TQN00438.1"/>
    <property type="molecule type" value="Genomic_DNA"/>
</dbReference>
<evidence type="ECO:0000313" key="2">
    <source>
        <dbReference type="Proteomes" id="UP000319804"/>
    </source>
</evidence>
<keyword evidence="2" id="KW-1185">Reference proteome</keyword>